<feature type="domain" description="eIF3a PCI" evidence="4">
    <location>
        <begin position="17"/>
        <end position="357"/>
    </location>
</feature>
<keyword evidence="6" id="KW-1185">Reference proteome</keyword>
<dbReference type="Gene3D" id="1.25.40.860">
    <property type="match status" value="1"/>
</dbReference>
<dbReference type="Gene3D" id="4.10.860.10">
    <property type="entry name" value="UVR domain"/>
    <property type="match status" value="1"/>
</dbReference>
<sequence>MATSNILWQNHEQFLKNMEVQLEKTDAIKEALQQYKYLTQVQYANSLENVLLHIKNEVEKLFARKIQHYDFEEVKQNPDIDSEDPEDTNLMTSNLTIEQKQREIQIKNVLKIIYEIYKMIIETVKVHKKLEEVHIITIQKMLEFCDKYSRKTELKRFLEHQHFFLTQLQQRDIDFNKNPNHISLYNSETRDYLIQIRLDCTRSALKQSLYSYAFRQLEDISILINLKKVQTPIKHKIMSAYYYYLSEVFWHSKYFGYHSFFFLHHILIFRTNPQASAEEIKEKINQLILGVLSIPQYPIEDFQSEESKAKIASLQRNNNKLIPKKEEIISLVQRMNLNEVALEEIKTDIQFIERKSQTINVYTLY</sequence>
<dbReference type="GO" id="GO:0002188">
    <property type="term" value="P:translation reinitiation"/>
    <property type="evidence" value="ECO:0007669"/>
    <property type="project" value="TreeGrafter"/>
</dbReference>
<dbReference type="RefSeq" id="XP_004027172.1">
    <property type="nucleotide sequence ID" value="XM_004027123.1"/>
</dbReference>
<dbReference type="GeneID" id="14903889"/>
<dbReference type="InterPro" id="IPR027512">
    <property type="entry name" value="EIF3A"/>
</dbReference>
<dbReference type="STRING" id="857967.G0R3Z6"/>
<keyword evidence="1" id="KW-0963">Cytoplasm</keyword>
<dbReference type="EMBL" id="GL984318">
    <property type="protein sequence ID" value="EGR27827.1"/>
    <property type="molecule type" value="Genomic_DNA"/>
</dbReference>
<evidence type="ECO:0000256" key="3">
    <source>
        <dbReference type="ARBA" id="ARBA00022917"/>
    </source>
</evidence>
<evidence type="ECO:0000259" key="4">
    <source>
        <dbReference type="Pfam" id="PF22591"/>
    </source>
</evidence>
<dbReference type="PANTHER" id="PTHR14005">
    <property type="entry name" value="EUKARYOTIC TRANSLATION INITIATION FACTOR 3, THETA SUBUNIT"/>
    <property type="match status" value="1"/>
</dbReference>
<evidence type="ECO:0000256" key="1">
    <source>
        <dbReference type="ARBA" id="ARBA00022490"/>
    </source>
</evidence>
<evidence type="ECO:0000313" key="5">
    <source>
        <dbReference type="EMBL" id="EGR27827.1"/>
    </source>
</evidence>
<dbReference type="GO" id="GO:0001732">
    <property type="term" value="P:formation of cytoplasmic translation initiation complex"/>
    <property type="evidence" value="ECO:0007669"/>
    <property type="project" value="TreeGrafter"/>
</dbReference>
<dbReference type="GO" id="GO:0071540">
    <property type="term" value="C:eukaryotic translation initiation factor 3 complex, eIF3e"/>
    <property type="evidence" value="ECO:0007669"/>
    <property type="project" value="TreeGrafter"/>
</dbReference>
<organism evidence="5 6">
    <name type="scientific">Ichthyophthirius multifiliis</name>
    <name type="common">White spot disease agent</name>
    <name type="synonym">Ich</name>
    <dbReference type="NCBI Taxonomy" id="5932"/>
    <lineage>
        <taxon>Eukaryota</taxon>
        <taxon>Sar</taxon>
        <taxon>Alveolata</taxon>
        <taxon>Ciliophora</taxon>
        <taxon>Intramacronucleata</taxon>
        <taxon>Oligohymenophorea</taxon>
        <taxon>Hymenostomatida</taxon>
        <taxon>Ophryoglenina</taxon>
        <taxon>Ichthyophthirius</taxon>
    </lineage>
</organism>
<dbReference type="AlphaFoldDB" id="G0R3Z6"/>
<dbReference type="PANTHER" id="PTHR14005:SF0">
    <property type="entry name" value="EUKARYOTIC TRANSLATION INITIATION FACTOR 3 SUBUNIT A"/>
    <property type="match status" value="1"/>
</dbReference>
<dbReference type="OMA" id="HAMAWAR"/>
<keyword evidence="2" id="KW-0396">Initiation factor</keyword>
<evidence type="ECO:0000313" key="6">
    <source>
        <dbReference type="Proteomes" id="UP000008983"/>
    </source>
</evidence>
<dbReference type="InParanoid" id="G0R3Z6"/>
<evidence type="ECO:0000256" key="2">
    <source>
        <dbReference type="ARBA" id="ARBA00022540"/>
    </source>
</evidence>
<gene>
    <name evidence="5" type="ORF">IMG5_188540</name>
</gene>
<accession>G0R3Z6</accession>
<dbReference type="Pfam" id="PF22591">
    <property type="entry name" value="eIF3a_PCI_TPR-like"/>
    <property type="match status" value="1"/>
</dbReference>
<dbReference type="OrthoDB" id="1938156at2759"/>
<proteinExistence type="predicted"/>
<dbReference type="Proteomes" id="UP000008983">
    <property type="component" value="Unassembled WGS sequence"/>
</dbReference>
<dbReference type="InterPro" id="IPR054711">
    <property type="entry name" value="eIF3a_PCI_TPR-like"/>
</dbReference>
<name>G0R3Z6_ICHMU</name>
<protein>
    <recommendedName>
        <fullName evidence="4">eIF3a PCI domain-containing protein</fullName>
    </recommendedName>
</protein>
<dbReference type="GO" id="GO:0071541">
    <property type="term" value="C:eukaryotic translation initiation factor 3 complex, eIF3m"/>
    <property type="evidence" value="ECO:0007669"/>
    <property type="project" value="TreeGrafter"/>
</dbReference>
<dbReference type="eggNOG" id="KOG2072">
    <property type="taxonomic scope" value="Eukaryota"/>
</dbReference>
<dbReference type="GO" id="GO:0043614">
    <property type="term" value="C:multi-eIF complex"/>
    <property type="evidence" value="ECO:0007669"/>
    <property type="project" value="TreeGrafter"/>
</dbReference>
<keyword evidence="3" id="KW-0648">Protein biosynthesis</keyword>
<reference evidence="5 6" key="1">
    <citation type="submission" date="2011-07" db="EMBL/GenBank/DDBJ databases">
        <authorList>
            <person name="Coyne R."/>
            <person name="Brami D."/>
            <person name="Johnson J."/>
            <person name="Hostetler J."/>
            <person name="Hannick L."/>
            <person name="Clark T."/>
            <person name="Cassidy-Hanley D."/>
            <person name="Inman J."/>
        </authorList>
    </citation>
    <scope>NUCLEOTIDE SEQUENCE [LARGE SCALE GENOMIC DNA]</scope>
    <source>
        <strain evidence="5 6">G5</strain>
    </source>
</reference>
<dbReference type="GO" id="GO:0003743">
    <property type="term" value="F:translation initiation factor activity"/>
    <property type="evidence" value="ECO:0007669"/>
    <property type="project" value="UniProtKB-KW"/>
</dbReference>
<dbReference type="GO" id="GO:0003729">
    <property type="term" value="F:mRNA binding"/>
    <property type="evidence" value="ECO:0007669"/>
    <property type="project" value="TreeGrafter"/>
</dbReference>